<feature type="transmembrane region" description="Helical" evidence="2">
    <location>
        <begin position="616"/>
        <end position="637"/>
    </location>
</feature>
<organism evidence="4 5">
    <name type="scientific">Bifidobacterium merycicum</name>
    <dbReference type="NCBI Taxonomy" id="78345"/>
    <lineage>
        <taxon>Bacteria</taxon>
        <taxon>Bacillati</taxon>
        <taxon>Actinomycetota</taxon>
        <taxon>Actinomycetes</taxon>
        <taxon>Bifidobacteriales</taxon>
        <taxon>Bifidobacteriaceae</taxon>
        <taxon>Bifidobacterium</taxon>
    </lineage>
</organism>
<keyword evidence="2" id="KW-0812">Transmembrane</keyword>
<dbReference type="OrthoDB" id="3242564at2"/>
<reference evidence="4 5" key="1">
    <citation type="submission" date="2014-03" db="EMBL/GenBank/DDBJ databases">
        <title>Genomics of Bifidobacteria.</title>
        <authorList>
            <person name="Ventura M."/>
            <person name="Milani C."/>
            <person name="Lugli G.A."/>
        </authorList>
    </citation>
    <scope>NUCLEOTIDE SEQUENCE [LARGE SCALE GENOMIC DNA]</scope>
    <source>
        <strain evidence="4 5">LMG 11341</strain>
    </source>
</reference>
<keyword evidence="5" id="KW-1185">Reference proteome</keyword>
<evidence type="ECO:0000256" key="3">
    <source>
        <dbReference type="SAM" id="SignalP"/>
    </source>
</evidence>
<feature type="region of interest" description="Disordered" evidence="1">
    <location>
        <begin position="487"/>
        <end position="508"/>
    </location>
</feature>
<keyword evidence="2" id="KW-1133">Transmembrane helix</keyword>
<feature type="chain" id="PRO_5001818880" evidence="3">
    <location>
        <begin position="32"/>
        <end position="643"/>
    </location>
</feature>
<name>A0A087BGE6_9BIFI</name>
<dbReference type="AlphaFoldDB" id="A0A087BGE6"/>
<feature type="region of interest" description="Disordered" evidence="1">
    <location>
        <begin position="581"/>
        <end position="611"/>
    </location>
</feature>
<feature type="compositionally biased region" description="Basic and acidic residues" evidence="1">
    <location>
        <begin position="487"/>
        <end position="499"/>
    </location>
</feature>
<dbReference type="Proteomes" id="UP000029060">
    <property type="component" value="Unassembled WGS sequence"/>
</dbReference>
<keyword evidence="3" id="KW-0732">Signal</keyword>
<evidence type="ECO:0000256" key="2">
    <source>
        <dbReference type="SAM" id="Phobius"/>
    </source>
</evidence>
<evidence type="ECO:0000313" key="4">
    <source>
        <dbReference type="EMBL" id="KFI70096.1"/>
    </source>
</evidence>
<feature type="compositionally biased region" description="Acidic residues" evidence="1">
    <location>
        <begin position="582"/>
        <end position="603"/>
    </location>
</feature>
<sequence>MATKPWRYLSMLAAIVIAFVMMMASSASAFAATLNEPPPGTNLWYRVDGRNLLIGAIKQLPDGRLAYCMKAGADSSSDYSAERPVGDNENIRRIAWLANRYQNSRDAKTHAAIGVLVHRYMELDVQAWARHWAVISAQYPDLGAIADRLWSEAGVNLPVGLQVSSQMVEGKRSGWVDVLVRSNGKALAGVPYTVSLSGPARFDDGGQTVSGVSGNTAIRHAWHATGAGEVKVDTRYEVPSVLQLVSNQDYACYGSQSEVSGDGITFKVRKDFTPGVTTVASRKIVDAGETVSDEVTSTVTGADSHWPEGLGLQAKGYYFDAIRANELGDPLKPGDGESVEAFLERIAKRGHKPAAYGSAAFTGPGQRKTVTAVTQPGGDEQYRTPSRGGIGTWVWAFDASEQAGKAGEYVTKDAVSMFLEAEETNVNRAKVEVESTITEHSPSLGAQLSDTITVTGFPEDHGEFKGDEEFGIGADEEYAKVSVWWSGDRDDPGSDDEYRPSGAEVPQEDEHHKLIGTWDVPARNGRIRVGAGALDAHGDPVNIVAEEHGWYAFVWTFPGDDRVMPAASAYDDQWEQARVIEEPEEEKPEEPEEPVDEEVEQPGEPEKPLASTGSDVVFAVVMALMALASGILILVMAHRRESL</sequence>
<dbReference type="EMBL" id="JGZC01000007">
    <property type="protein sequence ID" value="KFI70096.1"/>
    <property type="molecule type" value="Genomic_DNA"/>
</dbReference>
<keyword evidence="2" id="KW-0472">Membrane</keyword>
<gene>
    <name evidence="4" type="ORF">BMERY_1461</name>
</gene>
<dbReference type="RefSeq" id="WP_033523426.1">
    <property type="nucleotide sequence ID" value="NZ_CAMGZS010000006.1"/>
</dbReference>
<dbReference type="STRING" id="78345.BMERY_1461"/>
<feature type="signal peptide" evidence="3">
    <location>
        <begin position="1"/>
        <end position="31"/>
    </location>
</feature>
<evidence type="ECO:0000313" key="5">
    <source>
        <dbReference type="Proteomes" id="UP000029060"/>
    </source>
</evidence>
<accession>A0A087BGE6</accession>
<comment type="caution">
    <text evidence="4">The sequence shown here is derived from an EMBL/GenBank/DDBJ whole genome shotgun (WGS) entry which is preliminary data.</text>
</comment>
<evidence type="ECO:0000256" key="1">
    <source>
        <dbReference type="SAM" id="MobiDB-lite"/>
    </source>
</evidence>
<protein>
    <submittedName>
        <fullName evidence="4">Putative cell surface protein</fullName>
    </submittedName>
</protein>
<proteinExistence type="predicted"/>
<dbReference type="eggNOG" id="COG5624">
    <property type="taxonomic scope" value="Bacteria"/>
</dbReference>